<dbReference type="VEuPathDB" id="TriTrypDB:TcYC6_0054510"/>
<feature type="transmembrane region" description="Helical" evidence="1">
    <location>
        <begin position="61"/>
        <end position="81"/>
    </location>
</feature>
<dbReference type="VEuPathDB" id="TriTrypDB:TcCLB.508375.80"/>
<evidence type="ECO:0000313" key="2">
    <source>
        <dbReference type="EMBL" id="KAF5223660.1"/>
    </source>
</evidence>
<reference evidence="2 8" key="2">
    <citation type="journal article" date="2019" name="Genome Biol. Evol.">
        <title>Nanopore Sequencing Significantly Improves Genome Assembly of the Protozoan Parasite Trypanosoma cruzi.</title>
        <authorList>
            <person name="Diaz-Viraque F."/>
            <person name="Pita S."/>
            <person name="Greif G."/>
            <person name="de Souza R.C.M."/>
            <person name="Iraola G."/>
            <person name="Robello C."/>
        </authorList>
    </citation>
    <scope>NUCLEOTIDE SEQUENCE [LARGE SCALE GENOMIC DNA]</scope>
    <source>
        <strain evidence="2 8">Berenice</strain>
    </source>
</reference>
<dbReference type="VEuPathDB" id="TriTrypDB:TcBrA4_0007090"/>
<keyword evidence="1" id="KW-0812">Transmembrane</keyword>
<dbReference type="Proteomes" id="UP000246121">
    <property type="component" value="Unassembled WGS sequence"/>
</dbReference>
<dbReference type="Proteomes" id="UP000583944">
    <property type="component" value="Unassembled WGS sequence"/>
</dbReference>
<comment type="caution">
    <text evidence="3">The sequence shown here is derived from an EMBL/GenBank/DDBJ whole genome shotgun (WGS) entry which is preliminary data.</text>
</comment>
<dbReference type="VEuPathDB" id="TriTrypDB:TcBrA4_0007200"/>
<gene>
    <name evidence="5" type="ORF">C3747_6g652</name>
    <name evidence="3" type="ORF">C4B63_134g64</name>
    <name evidence="4" type="ORF">C4B63_60g120</name>
    <name evidence="2" type="ORF">ECC02_003393</name>
</gene>
<accession>A0A2V2USC1</accession>
<dbReference type="EMBL" id="JABDHM010000018">
    <property type="protein sequence ID" value="KAF5223660.1"/>
    <property type="molecule type" value="Genomic_DNA"/>
</dbReference>
<keyword evidence="1" id="KW-0472">Membrane</keyword>
<dbReference type="VEuPathDB" id="TriTrypDB:C4B63_60g120"/>
<reference evidence="2" key="3">
    <citation type="submission" date="2020-04" db="EMBL/GenBank/DDBJ databases">
        <authorList>
            <person name="Diaz Viraque F."/>
        </authorList>
    </citation>
    <scope>NUCLEOTIDE SEQUENCE</scope>
    <source>
        <strain evidence="2">Berenice</strain>
    </source>
</reference>
<name>A0A2V2USC1_TRYCR</name>
<evidence type="ECO:0000256" key="1">
    <source>
        <dbReference type="SAM" id="Phobius"/>
    </source>
</evidence>
<dbReference type="EMBL" id="PRFC01000006">
    <property type="protein sequence ID" value="PWV20400.1"/>
    <property type="molecule type" value="Genomic_DNA"/>
</dbReference>
<dbReference type="VEuPathDB" id="TriTrypDB:TCSYLVIO_001187"/>
<dbReference type="EMBL" id="PRFA01000060">
    <property type="protein sequence ID" value="PWU89401.1"/>
    <property type="molecule type" value="Genomic_DNA"/>
</dbReference>
<dbReference type="VEuPathDB" id="TriTrypDB:TcCLB.511925.20"/>
<evidence type="ECO:0000313" key="6">
    <source>
        <dbReference type="Proteomes" id="UP000246078"/>
    </source>
</evidence>
<organism evidence="3 7">
    <name type="scientific">Trypanosoma cruzi</name>
    <dbReference type="NCBI Taxonomy" id="5693"/>
    <lineage>
        <taxon>Eukaryota</taxon>
        <taxon>Discoba</taxon>
        <taxon>Euglenozoa</taxon>
        <taxon>Kinetoplastea</taxon>
        <taxon>Metakinetoplastina</taxon>
        <taxon>Trypanosomatida</taxon>
        <taxon>Trypanosomatidae</taxon>
        <taxon>Trypanosoma</taxon>
        <taxon>Schizotrypanum</taxon>
    </lineage>
</organism>
<reference evidence="6 7" key="1">
    <citation type="journal article" date="2018" name="Microb. Genom.">
        <title>Expanding an expanded genome: long-read sequencing of Trypanosoma cruzi.</title>
        <authorList>
            <person name="Berna L."/>
            <person name="Rodriguez M."/>
            <person name="Chiribao M.L."/>
            <person name="Parodi-Talice A."/>
            <person name="Pita S."/>
            <person name="Rijo G."/>
            <person name="Alvarez-Valin F."/>
            <person name="Robello C."/>
        </authorList>
    </citation>
    <scope>NUCLEOTIDE SEQUENCE [LARGE SCALE GENOMIC DNA]</scope>
    <source>
        <strain evidence="3 7">Dm28c</strain>
        <strain evidence="5 6">TCC</strain>
    </source>
</reference>
<dbReference type="VEuPathDB" id="TriTrypDB:C3747_6g652"/>
<dbReference type="VEuPathDB" id="TriTrypDB:TcG_08237"/>
<dbReference type="Proteomes" id="UP000246078">
    <property type="component" value="Unassembled WGS sequence"/>
</dbReference>
<dbReference type="VEuPathDB" id="TriTrypDB:ECC02_003393"/>
<evidence type="ECO:0000313" key="4">
    <source>
        <dbReference type="EMBL" id="PWU89401.1"/>
    </source>
</evidence>
<proteinExistence type="predicted"/>
<dbReference type="OrthoDB" id="271832at2759"/>
<evidence type="ECO:0000313" key="3">
    <source>
        <dbReference type="EMBL" id="PWU86052.1"/>
    </source>
</evidence>
<evidence type="ECO:0000313" key="7">
    <source>
        <dbReference type="Proteomes" id="UP000246121"/>
    </source>
</evidence>
<evidence type="ECO:0000313" key="5">
    <source>
        <dbReference type="EMBL" id="PWV20400.1"/>
    </source>
</evidence>
<dbReference type="VEuPathDB" id="TriTrypDB:TCDM_13832"/>
<dbReference type="VEuPathDB" id="TriTrypDB:C4B63_134g64"/>
<dbReference type="VEuPathDB" id="TriTrypDB:TcCL_NonESM06979"/>
<dbReference type="VEuPathDB" id="TriTrypDB:Tc_MARK_8816"/>
<feature type="transmembrane region" description="Helical" evidence="1">
    <location>
        <begin position="196"/>
        <end position="215"/>
    </location>
</feature>
<dbReference type="AlphaFoldDB" id="A0A2V2USC1"/>
<sequence length="217" mass="25126">MLSRGVLLRSMSGLKLPPSLQRWFHWYPRRGGEFLGDMLAGHNLFIADIPRKFDAQHARHFSLVESLCITPLFTLTMVHYFSSFFLHPKRWQMIPVLMTELARKTETQQQWMSVMEKKSSTDVVVWRASMSLMQIVLFPACLLLSSLTPQMMHAMLERTNHIVHQKLACINKDAPPFVQKYMDEAREAEAFHSQQLCITTDYLAALLIVLLVLYLTS</sequence>
<dbReference type="EMBL" id="PRFA01000134">
    <property type="protein sequence ID" value="PWU86052.1"/>
    <property type="molecule type" value="Genomic_DNA"/>
</dbReference>
<dbReference type="VEuPathDB" id="TriTrypDB:BCY84_10545"/>
<evidence type="ECO:0000313" key="8">
    <source>
        <dbReference type="Proteomes" id="UP000583944"/>
    </source>
</evidence>
<keyword evidence="1" id="KW-1133">Transmembrane helix</keyword>
<protein>
    <submittedName>
        <fullName evidence="3">Uncharacterized protein</fullName>
    </submittedName>
</protein>
<feature type="transmembrane region" description="Helical" evidence="1">
    <location>
        <begin position="124"/>
        <end position="145"/>
    </location>
</feature>